<keyword evidence="2" id="KW-0479">Metal-binding</keyword>
<dbReference type="SMART" id="SM00367">
    <property type="entry name" value="LRR_CC"/>
    <property type="match status" value="4"/>
</dbReference>
<dbReference type="EMBL" id="JACMRX010000005">
    <property type="protein sequence ID" value="KAF7989725.1"/>
    <property type="molecule type" value="Genomic_DNA"/>
</dbReference>
<dbReference type="InterPro" id="IPR036047">
    <property type="entry name" value="F-box-like_dom_sf"/>
</dbReference>
<dbReference type="InterPro" id="IPR032675">
    <property type="entry name" value="LRR_dom_sf"/>
</dbReference>
<feature type="domain" description="F-box" evidence="3">
    <location>
        <begin position="113"/>
        <end position="157"/>
    </location>
</feature>
<feature type="domain" description="ZAD" evidence="4">
    <location>
        <begin position="3"/>
        <end position="80"/>
    </location>
</feature>
<feature type="binding site" evidence="2">
    <location>
        <position position="8"/>
    </location>
    <ligand>
        <name>Zn(2+)</name>
        <dbReference type="ChEBI" id="CHEBI:29105"/>
    </ligand>
</feature>
<dbReference type="OrthoDB" id="423607at2759"/>
<feature type="binding site" evidence="2">
    <location>
        <position position="53"/>
    </location>
    <ligand>
        <name>Zn(2+)</name>
        <dbReference type="ChEBI" id="CHEBI:29105"/>
    </ligand>
</feature>
<evidence type="ECO:0000259" key="4">
    <source>
        <dbReference type="PROSITE" id="PS51915"/>
    </source>
</evidence>
<accession>A0A834XQI0</accession>
<comment type="caution">
    <text evidence="5">The sequence shown here is derived from an EMBL/GenBank/DDBJ whole genome shotgun (WGS) entry which is preliminary data.</text>
</comment>
<evidence type="ECO:0000313" key="5">
    <source>
        <dbReference type="EMBL" id="KAF7989725.1"/>
    </source>
</evidence>
<proteinExistence type="predicted"/>
<dbReference type="PROSITE" id="PS51915">
    <property type="entry name" value="ZAD"/>
    <property type="match status" value="1"/>
</dbReference>
<evidence type="ECO:0000259" key="3">
    <source>
        <dbReference type="PROSITE" id="PS50181"/>
    </source>
</evidence>
<protein>
    <submittedName>
        <fullName evidence="5">Uncharacterized protein</fullName>
    </submittedName>
</protein>
<feature type="binding site" evidence="2">
    <location>
        <position position="56"/>
    </location>
    <ligand>
        <name>Zn(2+)</name>
        <dbReference type="ChEBI" id="CHEBI:29105"/>
    </ligand>
</feature>
<dbReference type="GO" id="GO:0008270">
    <property type="term" value="F:zinc ion binding"/>
    <property type="evidence" value="ECO:0007669"/>
    <property type="project" value="UniProtKB-UniRule"/>
</dbReference>
<dbReference type="SMART" id="SM00256">
    <property type="entry name" value="FBOX"/>
    <property type="match status" value="1"/>
</dbReference>
<keyword evidence="2" id="KW-0863">Zinc-finger</keyword>
<dbReference type="InterPro" id="IPR012934">
    <property type="entry name" value="Znf_AD"/>
</dbReference>
<dbReference type="InterPro" id="IPR001810">
    <property type="entry name" value="F-box_dom"/>
</dbReference>
<dbReference type="Proteomes" id="UP000639338">
    <property type="component" value="Unassembled WGS sequence"/>
</dbReference>
<dbReference type="SUPFAM" id="SSF81383">
    <property type="entry name" value="F-box domain"/>
    <property type="match status" value="1"/>
</dbReference>
<feature type="binding site" evidence="2">
    <location>
        <position position="5"/>
    </location>
    <ligand>
        <name>Zn(2+)</name>
        <dbReference type="ChEBI" id="CHEBI:29105"/>
    </ligand>
</feature>
<dbReference type="AlphaFoldDB" id="A0A834XQI0"/>
<keyword evidence="1" id="KW-0833">Ubl conjugation pathway</keyword>
<gene>
    <name evidence="5" type="ORF">HCN44_008399</name>
</gene>
<dbReference type="Gene3D" id="3.80.10.10">
    <property type="entry name" value="Ribonuclease Inhibitor"/>
    <property type="match status" value="1"/>
</dbReference>
<dbReference type="GO" id="GO:0005634">
    <property type="term" value="C:nucleus"/>
    <property type="evidence" value="ECO:0007669"/>
    <property type="project" value="InterPro"/>
</dbReference>
<dbReference type="PANTHER" id="PTHR13318">
    <property type="entry name" value="PARTNER OF PAIRED, ISOFORM B-RELATED"/>
    <property type="match status" value="1"/>
</dbReference>
<evidence type="ECO:0000256" key="1">
    <source>
        <dbReference type="ARBA" id="ARBA00022786"/>
    </source>
</evidence>
<sequence length="551" mass="64290">MQKACSICMIETAYPTPIFRLDSDNRDTGLSKMVEMCNGVELDKSSNLSPVICNTCMYNIVTTYYENNLQIRNSNTLAPHISINESDYIMDLENQSTDCSIKTEYLIPLRSRRDMINALDHDCLSEIFSYLPLREILQSEEVCQRWKDATEFIWHKYKKIDIHDFKPWHDWTQSDVEELLKRTSPYLTVISIPPICNSRIMPIFRKYCHNITELNLQLKYIHEYNFLGVFENMKNLKLLNIRVEETRDTPVNHSLIFRSLPDGFSELVISSDHNNTFGNLNHYFAMALERLKNLRCLKLIGCKLDGNATESISRKKTLSHIKLSNCKLQEGTLNFLINDNLEFLELDKTKDIDRCLRTLSSECKNIKKLNIQECETSELSLTYIGNLENIEYININSVKKINDYILFMIIEKGKYLKHLNLGKCFLLSECSLLQLCSLKKLEYLDVSYLNYIDDNVIITIADNCTKLIHLSIDSCRYVTLDGMKKLIERYSQFQVLNVYDTIFNLEMIYYAIEVLKKRTSHNVLTLVVLKSLLIKYNESIKTSSYIKVTTR</sequence>
<name>A0A834XQI0_APHGI</name>
<dbReference type="Pfam" id="PF12937">
    <property type="entry name" value="F-box-like"/>
    <property type="match status" value="1"/>
</dbReference>
<dbReference type="GO" id="GO:0031146">
    <property type="term" value="P:SCF-dependent proteasomal ubiquitin-dependent protein catabolic process"/>
    <property type="evidence" value="ECO:0007669"/>
    <property type="project" value="TreeGrafter"/>
</dbReference>
<dbReference type="SUPFAM" id="SSF52047">
    <property type="entry name" value="RNI-like"/>
    <property type="match status" value="1"/>
</dbReference>
<dbReference type="PROSITE" id="PS50181">
    <property type="entry name" value="FBOX"/>
    <property type="match status" value="1"/>
</dbReference>
<evidence type="ECO:0000313" key="6">
    <source>
        <dbReference type="Proteomes" id="UP000639338"/>
    </source>
</evidence>
<keyword evidence="2" id="KW-0862">Zinc</keyword>
<dbReference type="InterPro" id="IPR006553">
    <property type="entry name" value="Leu-rich_rpt_Cys-con_subtyp"/>
</dbReference>
<keyword evidence="6" id="KW-1185">Reference proteome</keyword>
<reference evidence="5 6" key="1">
    <citation type="submission" date="2020-08" db="EMBL/GenBank/DDBJ databases">
        <title>Aphidius gifuensis genome sequencing and assembly.</title>
        <authorList>
            <person name="Du Z."/>
        </authorList>
    </citation>
    <scope>NUCLEOTIDE SEQUENCE [LARGE SCALE GENOMIC DNA]</scope>
    <source>
        <strain evidence="5">YNYX2018</strain>
        <tissue evidence="5">Adults</tissue>
    </source>
</reference>
<organism evidence="5 6">
    <name type="scientific">Aphidius gifuensis</name>
    <name type="common">Parasitoid wasp</name>
    <dbReference type="NCBI Taxonomy" id="684658"/>
    <lineage>
        <taxon>Eukaryota</taxon>
        <taxon>Metazoa</taxon>
        <taxon>Ecdysozoa</taxon>
        <taxon>Arthropoda</taxon>
        <taxon>Hexapoda</taxon>
        <taxon>Insecta</taxon>
        <taxon>Pterygota</taxon>
        <taxon>Neoptera</taxon>
        <taxon>Endopterygota</taxon>
        <taxon>Hymenoptera</taxon>
        <taxon>Apocrita</taxon>
        <taxon>Ichneumonoidea</taxon>
        <taxon>Braconidae</taxon>
        <taxon>Aphidiinae</taxon>
        <taxon>Aphidius</taxon>
    </lineage>
</organism>
<dbReference type="GO" id="GO:0019005">
    <property type="term" value="C:SCF ubiquitin ligase complex"/>
    <property type="evidence" value="ECO:0007669"/>
    <property type="project" value="TreeGrafter"/>
</dbReference>
<evidence type="ECO:0000256" key="2">
    <source>
        <dbReference type="PROSITE-ProRule" id="PRU01263"/>
    </source>
</evidence>
<dbReference type="Gene3D" id="1.20.1280.50">
    <property type="match status" value="1"/>
</dbReference>